<proteinExistence type="predicted"/>
<dbReference type="Proteomes" id="UP000824366">
    <property type="component" value="Chromosome"/>
</dbReference>
<dbReference type="EMBL" id="AP024238">
    <property type="protein sequence ID" value="BCO26505.1"/>
    <property type="molecule type" value="Genomic_DNA"/>
</dbReference>
<dbReference type="InterPro" id="IPR018640">
    <property type="entry name" value="DUF2063"/>
</dbReference>
<evidence type="ECO:0000259" key="1">
    <source>
        <dbReference type="Pfam" id="PF09836"/>
    </source>
</evidence>
<name>A0ABN6D3G0_9BURK</name>
<dbReference type="Gene3D" id="1.10.150.690">
    <property type="entry name" value="DUF2063"/>
    <property type="match status" value="1"/>
</dbReference>
<protein>
    <recommendedName>
        <fullName evidence="1">Putative DNA-binding domain-containing protein</fullName>
    </recommendedName>
</protein>
<dbReference type="RefSeq" id="WP_223910064.1">
    <property type="nucleotide sequence ID" value="NZ_AP024238.1"/>
</dbReference>
<evidence type="ECO:0000313" key="3">
    <source>
        <dbReference type="Proteomes" id="UP000824366"/>
    </source>
</evidence>
<feature type="domain" description="Putative DNA-binding" evidence="1">
    <location>
        <begin position="4"/>
        <end position="94"/>
    </location>
</feature>
<dbReference type="Pfam" id="PF09836">
    <property type="entry name" value="DUF2063"/>
    <property type="match status" value="1"/>
</dbReference>
<evidence type="ECO:0000313" key="2">
    <source>
        <dbReference type="EMBL" id="BCO26505.1"/>
    </source>
</evidence>
<reference evidence="2 3" key="1">
    <citation type="journal article" date="2021" name="Microbiol. Spectr.">
        <title>A Single Bacterium Capable of Oxidation and Reduction of Iron at Circumneutral pH.</title>
        <authorList>
            <person name="Kato S."/>
            <person name="Ohkuma M."/>
        </authorList>
    </citation>
    <scope>NUCLEOTIDE SEQUENCE [LARGE SCALE GENOMIC DNA]</scope>
    <source>
        <strain evidence="2 3">MIZ03</strain>
    </source>
</reference>
<dbReference type="InterPro" id="IPR044922">
    <property type="entry name" value="DUF2063_N_sf"/>
</dbReference>
<keyword evidence="3" id="KW-1185">Reference proteome</keyword>
<sequence>MNSQTPFAQALLNPELPCPSGLTTWNGSDPAQRFAVYRNNVMVSLIDALADSYPVVQELVGEEFFRAMARVFAMAHPPRSPVMAFYGQNFAEFVQAFPPAASVPYLADVARLEMARVCAYHAADVPPLALEAVQAALADPAQLIHLQLTLHPSVHVIPSAFAVVDLWAAHQGSTDMTSVDPDQPQTALVFRHALVVNTLELTAGLAQFVRALQAGNTLPEAASAALELDPEFDLTQALTLLLHWQFITHLSTSNQHHEPTH</sequence>
<organism evidence="2 3">
    <name type="scientific">Rhodoferax lithotrophicus</name>
    <dbReference type="NCBI Taxonomy" id="2798804"/>
    <lineage>
        <taxon>Bacteria</taxon>
        <taxon>Pseudomonadati</taxon>
        <taxon>Pseudomonadota</taxon>
        <taxon>Betaproteobacteria</taxon>
        <taxon>Burkholderiales</taxon>
        <taxon>Comamonadaceae</taxon>
        <taxon>Rhodoferax</taxon>
    </lineage>
</organism>
<accession>A0ABN6D3G0</accession>
<gene>
    <name evidence="2" type="ORF">MIZ03_1388</name>
</gene>